<feature type="domain" description="AB hydrolase-1" evidence="1">
    <location>
        <begin position="85"/>
        <end position="232"/>
    </location>
</feature>
<dbReference type="InterPro" id="IPR029058">
    <property type="entry name" value="AB_hydrolase_fold"/>
</dbReference>
<evidence type="ECO:0000259" key="1">
    <source>
        <dbReference type="Pfam" id="PF00561"/>
    </source>
</evidence>
<sequence>MRLSEQSTGHLTTSAQKIQWVNCTTHIPEPLQGITLPTPLPTNLHCGLLTVPMDYSKSISSSNNITLGFAMRRPKNPVGLLNFNPGGPNQEVASNAWAFALNDTSNPEDIFGGLEAFDFLAMDTRGTYQSNPLNCPLGNLTLPSYLPSTEEEFKSYQGIMSTFAKSCIDNSTPPGVVEYLATKQTIEDWNSLRAALGYDKMSLLGVSYGSYGGALYASKYPQHVDRFVIDAIYSRGVRNVDLGTYQMSAVNRLLLRADAYCLNDTSCPFHAQGKGAIPAAFAEVLSQAAAGNTSNTTVTPTDVRAVVTLEFLSANPLFPELNEVLYLALNGNWTALQWTDAFGIVYTANALPVFTALCADLHIDNNTWEGYKALKKAAFEVDTARIEYAQDLSAVGLCGGWPYPGDSNVPIVQDVPMLIVTSDFDLNTPTESATFEFKQAKKSTLVVRHGDDHGTVTVPGASKNIEFEFIRTGVFPKAQNETYVTVYEPGSVRAPVSNPYDVPVGPAAGDIY</sequence>
<proteinExistence type="predicted"/>
<reference evidence="3 4" key="1">
    <citation type="journal article" date="2016" name="Mol. Biol. Evol.">
        <title>Comparative Genomics of Early-Diverging Mushroom-Forming Fungi Provides Insights into the Origins of Lignocellulose Decay Capabilities.</title>
        <authorList>
            <person name="Nagy L.G."/>
            <person name="Riley R."/>
            <person name="Tritt A."/>
            <person name="Adam C."/>
            <person name="Daum C."/>
            <person name="Floudas D."/>
            <person name="Sun H."/>
            <person name="Yadav J.S."/>
            <person name="Pangilinan J."/>
            <person name="Larsson K.H."/>
            <person name="Matsuura K."/>
            <person name="Barry K."/>
            <person name="Labutti K."/>
            <person name="Kuo R."/>
            <person name="Ohm R.A."/>
            <person name="Bhattacharya S.S."/>
            <person name="Shirouzu T."/>
            <person name="Yoshinaga Y."/>
            <person name="Martin F.M."/>
            <person name="Grigoriev I.V."/>
            <person name="Hibbett D.S."/>
        </authorList>
    </citation>
    <scope>NUCLEOTIDE SEQUENCE [LARGE SCALE GENOMIC DNA]</scope>
    <source>
        <strain evidence="3 4">CBS 109695</strain>
    </source>
</reference>
<dbReference type="InterPro" id="IPR000073">
    <property type="entry name" value="AB_hydrolase_1"/>
</dbReference>
<dbReference type="SUPFAM" id="SSF53474">
    <property type="entry name" value="alpha/beta-Hydrolases"/>
    <property type="match status" value="1"/>
</dbReference>
<dbReference type="Pfam" id="PF00561">
    <property type="entry name" value="Abhydrolase_1"/>
    <property type="match status" value="1"/>
</dbReference>
<dbReference type="AlphaFoldDB" id="A0A166K6A3"/>
<keyword evidence="4" id="KW-1185">Reference proteome</keyword>
<gene>
    <name evidence="3" type="ORF">FIBSPDRAFT_825587</name>
</gene>
<dbReference type="InterPro" id="IPR013595">
    <property type="entry name" value="Pept_S33_TAP-like_C"/>
</dbReference>
<evidence type="ECO:0000313" key="4">
    <source>
        <dbReference type="Proteomes" id="UP000076532"/>
    </source>
</evidence>
<organism evidence="3 4">
    <name type="scientific">Athelia psychrophila</name>
    <dbReference type="NCBI Taxonomy" id="1759441"/>
    <lineage>
        <taxon>Eukaryota</taxon>
        <taxon>Fungi</taxon>
        <taxon>Dikarya</taxon>
        <taxon>Basidiomycota</taxon>
        <taxon>Agaricomycotina</taxon>
        <taxon>Agaricomycetes</taxon>
        <taxon>Agaricomycetidae</taxon>
        <taxon>Atheliales</taxon>
        <taxon>Atheliaceae</taxon>
        <taxon>Athelia</taxon>
    </lineage>
</organism>
<dbReference type="Pfam" id="PF08386">
    <property type="entry name" value="Abhydrolase_4"/>
    <property type="match status" value="1"/>
</dbReference>
<accession>A0A166K6A3</accession>
<dbReference type="EMBL" id="KV417546">
    <property type="protein sequence ID" value="KZP21575.1"/>
    <property type="molecule type" value="Genomic_DNA"/>
</dbReference>
<evidence type="ECO:0000259" key="2">
    <source>
        <dbReference type="Pfam" id="PF08386"/>
    </source>
</evidence>
<name>A0A166K6A3_9AGAM</name>
<dbReference type="OrthoDB" id="413670at2759"/>
<feature type="domain" description="Peptidase S33 tripeptidyl aminopeptidase-like C-terminal" evidence="2">
    <location>
        <begin position="397"/>
        <end position="478"/>
    </location>
</feature>
<dbReference type="Gene3D" id="3.40.50.1820">
    <property type="entry name" value="alpha/beta hydrolase"/>
    <property type="match status" value="1"/>
</dbReference>
<dbReference type="Proteomes" id="UP000076532">
    <property type="component" value="Unassembled WGS sequence"/>
</dbReference>
<protein>
    <submittedName>
        <fullName evidence="3">Alpha/beta-hydrolase</fullName>
    </submittedName>
</protein>
<evidence type="ECO:0000313" key="3">
    <source>
        <dbReference type="EMBL" id="KZP21575.1"/>
    </source>
</evidence>